<dbReference type="SUPFAM" id="SSF54665">
    <property type="entry name" value="CO dehydrogenase molybdoprotein N-domain-like"/>
    <property type="match status" value="1"/>
</dbReference>
<dbReference type="InterPro" id="IPR036856">
    <property type="entry name" value="Ald_Oxase/Xan_DH_a/b_sf"/>
</dbReference>
<dbReference type="Gene3D" id="3.90.1170.50">
    <property type="entry name" value="Aldehyde oxidase/xanthine dehydrogenase, a/b hammerhead"/>
    <property type="match status" value="1"/>
</dbReference>
<feature type="domain" description="Aldehyde oxidase/xanthine dehydrogenase a/b hammerhead" evidence="3">
    <location>
        <begin position="24"/>
        <end position="136"/>
    </location>
</feature>
<dbReference type="SUPFAM" id="SSF56003">
    <property type="entry name" value="Molybdenum cofactor-binding domain"/>
    <property type="match status" value="1"/>
</dbReference>
<evidence type="ECO:0000313" key="4">
    <source>
        <dbReference type="EMBL" id="MBB6218921.1"/>
    </source>
</evidence>
<dbReference type="InterPro" id="IPR008274">
    <property type="entry name" value="AldOxase/xan_DH_MoCoBD1"/>
</dbReference>
<dbReference type="SMART" id="SM01008">
    <property type="entry name" value="Ald_Xan_dh_C"/>
    <property type="match status" value="1"/>
</dbReference>
<keyword evidence="1" id="KW-0500">Molybdenum</keyword>
<dbReference type="Pfam" id="PF01315">
    <property type="entry name" value="Ald_Xan_dh_C"/>
    <property type="match status" value="1"/>
</dbReference>
<dbReference type="PANTHER" id="PTHR11908:SF132">
    <property type="entry name" value="ALDEHYDE OXIDASE 1-RELATED"/>
    <property type="match status" value="1"/>
</dbReference>
<accession>A0A841KZJ3</accession>
<evidence type="ECO:0000313" key="5">
    <source>
        <dbReference type="Proteomes" id="UP000579281"/>
    </source>
</evidence>
<dbReference type="Pfam" id="PF02738">
    <property type="entry name" value="MoCoBD_1"/>
    <property type="match status" value="1"/>
</dbReference>
<dbReference type="GO" id="GO:0005506">
    <property type="term" value="F:iron ion binding"/>
    <property type="evidence" value="ECO:0007669"/>
    <property type="project" value="InterPro"/>
</dbReference>
<dbReference type="Proteomes" id="UP000579281">
    <property type="component" value="Unassembled WGS sequence"/>
</dbReference>
<gene>
    <name evidence="4" type="ORF">HNQ80_005098</name>
</gene>
<dbReference type="Pfam" id="PF20256">
    <property type="entry name" value="MoCoBD_2"/>
    <property type="match status" value="1"/>
</dbReference>
<evidence type="ECO:0000259" key="3">
    <source>
        <dbReference type="SMART" id="SM01008"/>
    </source>
</evidence>
<dbReference type="PANTHER" id="PTHR11908">
    <property type="entry name" value="XANTHINE DEHYDROGENASE"/>
    <property type="match status" value="1"/>
</dbReference>
<evidence type="ECO:0000256" key="2">
    <source>
        <dbReference type="ARBA" id="ARBA00023002"/>
    </source>
</evidence>
<dbReference type="RefSeq" id="WP_184313839.1">
    <property type="nucleotide sequence ID" value="NZ_JACHEN010000055.1"/>
</dbReference>
<dbReference type="InterPro" id="IPR037165">
    <property type="entry name" value="AldOxase/xan_DH_Mopterin-bd_sf"/>
</dbReference>
<dbReference type="InterPro" id="IPR046867">
    <property type="entry name" value="AldOxase/xan_DH_MoCoBD2"/>
</dbReference>
<dbReference type="EMBL" id="JACHEN010000055">
    <property type="protein sequence ID" value="MBB6218921.1"/>
    <property type="molecule type" value="Genomic_DNA"/>
</dbReference>
<protein>
    <submittedName>
        <fullName evidence="4">Xanthine dehydrogenase molybdenum-binding subunit</fullName>
        <ecNumber evidence="4">1.17.1.4</ecNumber>
    </submittedName>
</protein>
<dbReference type="InterPro" id="IPR000674">
    <property type="entry name" value="Ald_Oxase/Xan_DH_a/b"/>
</dbReference>
<evidence type="ECO:0000256" key="1">
    <source>
        <dbReference type="ARBA" id="ARBA00022505"/>
    </source>
</evidence>
<organism evidence="4 5">
    <name type="scientific">Anaerosolibacter carboniphilus</name>
    <dbReference type="NCBI Taxonomy" id="1417629"/>
    <lineage>
        <taxon>Bacteria</taxon>
        <taxon>Bacillati</taxon>
        <taxon>Bacillota</taxon>
        <taxon>Clostridia</taxon>
        <taxon>Peptostreptococcales</taxon>
        <taxon>Thermotaleaceae</taxon>
        <taxon>Anaerosolibacter</taxon>
    </lineage>
</organism>
<dbReference type="InterPro" id="IPR016208">
    <property type="entry name" value="Ald_Oxase/xanthine_DH-like"/>
</dbReference>
<keyword evidence="2 4" id="KW-0560">Oxidoreductase</keyword>
<sequence length="750" mass="82348">MDNPSNYILQGKTLPLHDIREKVTGKIKYTGDMEMPGMVYGNLILSSIPHGKIKDIDISKAKALPGVIEIFTYQNSPDTKYNSHQWYVGQELVKDEVLFTQEVRFVGDRIGAVVAKDQETAEQAVDLIEIIYEEQPALIHPEKAYGSIGYQIGSKEIRCGESEKEMEAAPFVVEDRVETQKVHHGAMETHVCLAAIDSYGKITIWTPCQVVYQVRLLVAEILELPLNKVRVIKTPTGGSFGGKGQPVLEPITAFLAHALGVPVKLQLDRRGSIIGTRTRTATIGKVKTAVDGDGNILARDIQMLVDTGAYYTNAMAVTLAMGKKAFRLYDIKHQRFVGKMVYTNTPIGGACRGYGSPQIHALTEINLDSVARVLKMNPLDLRLRNLVHPYDKDPVGGPDLGNARIIDCVIQGAEVFRWRERWGRAKDKDRYARGIGMACATHGNGYHGAYPDFITMTLRMNEDGEIFLNGALHDLGCGTIVSIKQIVAEVLDIEIGKIYAPEGDTEVSPYDSAGTQASRVTFVCGGCARKVAEMAKGKFIAFAARILQCKQSEVRMEDGMIWRETNEGNKLKYGEMILKIQHQFQEDIFVSHTYQSPGNPASYGVNFVEVEVDTYTGLIKVVEALAVYDIGKAINRGFVEGQIRGAIQMGIGLALSEEIHVDGKGRITGDSLSKYHMINAPDMPDVDILLVEEGEELGPFGAKSIGEISTVPITPAVINAINHALDTRITSLPATPEKVLAAIMGKRTIE</sequence>
<comment type="caution">
    <text evidence="4">The sequence shown here is derived from an EMBL/GenBank/DDBJ whole genome shotgun (WGS) entry which is preliminary data.</text>
</comment>
<keyword evidence="5" id="KW-1185">Reference proteome</keyword>
<name>A0A841KZJ3_9FIRM</name>
<proteinExistence type="predicted"/>
<reference evidence="4 5" key="1">
    <citation type="submission" date="2020-08" db="EMBL/GenBank/DDBJ databases">
        <title>Genomic Encyclopedia of Type Strains, Phase IV (KMG-IV): sequencing the most valuable type-strain genomes for metagenomic binning, comparative biology and taxonomic classification.</title>
        <authorList>
            <person name="Goeker M."/>
        </authorList>
    </citation>
    <scope>NUCLEOTIDE SEQUENCE [LARGE SCALE GENOMIC DNA]</scope>
    <source>
        <strain evidence="4 5">DSM 103526</strain>
    </source>
</reference>
<dbReference type="GO" id="GO:0004854">
    <property type="term" value="F:xanthine dehydrogenase activity"/>
    <property type="evidence" value="ECO:0007669"/>
    <property type="project" value="UniProtKB-EC"/>
</dbReference>
<dbReference type="EC" id="1.17.1.4" evidence="4"/>
<dbReference type="Gene3D" id="3.30.365.10">
    <property type="entry name" value="Aldehyde oxidase/xanthine dehydrogenase, molybdopterin binding domain"/>
    <property type="match status" value="4"/>
</dbReference>
<dbReference type="AlphaFoldDB" id="A0A841KZJ3"/>